<feature type="region of interest" description="Disordered" evidence="1">
    <location>
        <begin position="501"/>
        <end position="618"/>
    </location>
</feature>
<feature type="region of interest" description="Disordered" evidence="1">
    <location>
        <begin position="641"/>
        <end position="725"/>
    </location>
</feature>
<dbReference type="RefSeq" id="XP_029030013.1">
    <property type="nucleotide sequence ID" value="XM_029174180.3"/>
</dbReference>
<dbReference type="InterPro" id="IPR015425">
    <property type="entry name" value="FH2_Formin"/>
</dbReference>
<dbReference type="Gene3D" id="1.20.58.2220">
    <property type="entry name" value="Formin, FH2 domain"/>
    <property type="match status" value="1"/>
</dbReference>
<organism evidence="3 4">
    <name type="scientific">Betta splendens</name>
    <name type="common">Siamese fighting fish</name>
    <dbReference type="NCBI Taxonomy" id="158456"/>
    <lineage>
        <taxon>Eukaryota</taxon>
        <taxon>Metazoa</taxon>
        <taxon>Chordata</taxon>
        <taxon>Craniata</taxon>
        <taxon>Vertebrata</taxon>
        <taxon>Euteleostomi</taxon>
        <taxon>Actinopterygii</taxon>
        <taxon>Neopterygii</taxon>
        <taxon>Teleostei</taxon>
        <taxon>Neoteleostei</taxon>
        <taxon>Acanthomorphata</taxon>
        <taxon>Anabantaria</taxon>
        <taxon>Anabantiformes</taxon>
        <taxon>Anabantoidei</taxon>
        <taxon>Osphronemidae</taxon>
        <taxon>Betta</taxon>
    </lineage>
</organism>
<evidence type="ECO:0000256" key="1">
    <source>
        <dbReference type="SAM" id="MobiDB-lite"/>
    </source>
</evidence>
<evidence type="ECO:0000313" key="4">
    <source>
        <dbReference type="RefSeq" id="XP_029030013.1"/>
    </source>
</evidence>
<accession>A0A6P7PJP1</accession>
<gene>
    <name evidence="4" type="primary">fhdc3</name>
</gene>
<dbReference type="SUPFAM" id="SSF101447">
    <property type="entry name" value="Formin homology 2 domain (FH2 domain)"/>
    <property type="match status" value="1"/>
</dbReference>
<proteinExistence type="predicted"/>
<dbReference type="KEGG" id="bspl:114869729"/>
<dbReference type="Pfam" id="PF02181">
    <property type="entry name" value="FH2"/>
    <property type="match status" value="1"/>
</dbReference>
<sequence length="780" mass="86467">MEGVLPVMTASRPPCSSHLEDPSSPSPLDALEDLGLQASSAVPSPTCTPAPPPPPPPPPPPFLPPPPPPLTTCPFSSRNVQRRSMKKLNWDAIPSQHVLGKLNVWTSKRTQRDLVLDIRSMEELFSHVDKRASLSSSKVVGRKPDGVIPFSQEPQVTVLDSKKSMNIGIFLRHFKRPVREMVQDIHQGNWLKFGAGKLKELCKLLPDRSEVKQLLSFSGNLSMLPEADQFMVQLVKVPGYEERLKMMVLREEFFPLMEEVKNSVTVMTKAANELLDCDDLHSVIRLVLKAGNYMNAGGFTANAIGFRMTSLLKLADTKANKPGMNLMHYVAKQAEDIDAELLTFPSQLEHIGMASRICREEIISDFEREIKKIKEVKIYSSRHPGLLQQLETFLLRADAKLADVESSLQELNALSDAVAEYFCEDPATFKLEECCSIFHSFCRRFDTAVLENREREAAELRRKRKESIRIAAKRRSTASVSGHECEQDSSTLESALHSFLSTVTEGPPRSRRGTLAPIQGSPNTQNESLEEAKASPCTGPLSPEEQPRRQKEDEPVSGQEAEAAKMREITRKVLRYQNSRSKLDRDAVSVTPNRPDRPRAAAATPSTPRPRSRDFFFANNGDLGSPWTILSPLTCSQRNALQQNRKGQPKRLLPASSRENLEDGVWKSDDAGDPPHAADRDTQSSSTGSLPECPSHRAASHGPVLRSVSMDETRQSSPSSFRLGDLFQRSISQRSYSSGSRTESLDGAANGSGFMSFFKRIGGRSKSGDVDELNFKGTNS</sequence>
<feature type="compositionally biased region" description="Basic and acidic residues" evidence="1">
    <location>
        <begin position="659"/>
        <end position="670"/>
    </location>
</feature>
<protein>
    <submittedName>
        <fullName evidence="4">FH2 domain containing 3</fullName>
    </submittedName>
</protein>
<dbReference type="OrthoDB" id="26518at2759"/>
<name>A0A6P7PJP1_BETSP</name>
<evidence type="ECO:0000313" key="3">
    <source>
        <dbReference type="Proteomes" id="UP000515150"/>
    </source>
</evidence>
<reference evidence="4" key="1">
    <citation type="submission" date="2025-08" db="UniProtKB">
        <authorList>
            <consortium name="RefSeq"/>
        </authorList>
    </citation>
    <scope>IDENTIFICATION</scope>
</reference>
<dbReference type="SMART" id="SM00498">
    <property type="entry name" value="FH2"/>
    <property type="match status" value="1"/>
</dbReference>
<dbReference type="InParanoid" id="A0A6P7PJP1"/>
<feature type="compositionally biased region" description="Pro residues" evidence="1">
    <location>
        <begin position="46"/>
        <end position="71"/>
    </location>
</feature>
<feature type="region of interest" description="Disordered" evidence="1">
    <location>
        <begin position="1"/>
        <end position="76"/>
    </location>
</feature>
<feature type="compositionally biased region" description="Basic and acidic residues" evidence="1">
    <location>
        <begin position="545"/>
        <end position="554"/>
    </location>
</feature>
<keyword evidence="3" id="KW-1185">Reference proteome</keyword>
<dbReference type="PROSITE" id="PS51444">
    <property type="entry name" value="FH2"/>
    <property type="match status" value="1"/>
</dbReference>
<evidence type="ECO:0000259" key="2">
    <source>
        <dbReference type="PROSITE" id="PS51444"/>
    </source>
</evidence>
<dbReference type="PANTHER" id="PTHR46345:SF7">
    <property type="entry name" value="FH2 DOMAIN CONTAINING 3-RELATED"/>
    <property type="match status" value="1"/>
</dbReference>
<feature type="domain" description="FH2" evidence="2">
    <location>
        <begin position="75"/>
        <end position="471"/>
    </location>
</feature>
<dbReference type="Proteomes" id="UP000515150">
    <property type="component" value="Chromosome 14"/>
</dbReference>
<dbReference type="AlphaFoldDB" id="A0A6P7PJP1"/>
<dbReference type="CTD" id="777608"/>
<feature type="compositionally biased region" description="Basic and acidic residues" evidence="1">
    <location>
        <begin position="562"/>
        <end position="571"/>
    </location>
</feature>
<dbReference type="PANTHER" id="PTHR46345">
    <property type="entry name" value="INVERTED FORMIN-2"/>
    <property type="match status" value="1"/>
</dbReference>
<dbReference type="InterPro" id="IPR042201">
    <property type="entry name" value="FH2_Formin_sf"/>
</dbReference>
<feature type="region of interest" description="Disordered" evidence="1">
    <location>
        <begin position="756"/>
        <end position="780"/>
    </location>
</feature>
<dbReference type="GeneID" id="114869729"/>